<feature type="active site" description="Proton donor" evidence="7 10">
    <location>
        <position position="171"/>
    </location>
</feature>
<sequence>MKGIFAAILASAVTGVLAAPSPVEKGPVTARAIAPRAACATAVTLSGNPFASRKIYANKFYSSEVISAASAIADPALAAAATKVAEVGTFMWIDTRDKINIVEDTIKDVPCDQIAALVIYDLPGRDCAAKASNGELPVGSLAQYKSEYIDPIVAIFKKYPKTAIALVIEPDSLPNLVTNANLQTCKDSASGYRDGVAYALKQLNLPNIAMYIDAGHGGWLGWNDNLKPGAKELATVYKAAGSPKQVRGVATNVAGWNAWDLSPGEFSKATDAQWNKAQNEKKFVELFSPELKSAGMPSQAIVDTGRNAVTGLRKEWGHWCNVNGAGFGVRPTSTTGSSLVDSFVWVKPGGESDGTSDTSATRYDSFCGHEDAFKPSPEAGAWNQAYFEMLLQNAKPAF</sequence>
<evidence type="ECO:0000256" key="9">
    <source>
        <dbReference type="PROSITE-ProRule" id="PRU10056"/>
    </source>
</evidence>
<keyword evidence="1 11" id="KW-0732">Signal</keyword>
<evidence type="ECO:0000313" key="12">
    <source>
        <dbReference type="EMBL" id="KAF2824092.1"/>
    </source>
</evidence>
<dbReference type="EC" id="3.2.1.-" evidence="11"/>
<name>A0A6A6ZSP0_9PLEO</name>
<feature type="binding site" evidence="8">
    <location>
        <position position="351"/>
    </location>
    <ligand>
        <name>substrate</name>
    </ligand>
</feature>
<keyword evidence="13" id="KW-1185">Reference proteome</keyword>
<reference evidence="12" key="1">
    <citation type="journal article" date="2020" name="Stud. Mycol.">
        <title>101 Dothideomycetes genomes: a test case for predicting lifestyles and emergence of pathogens.</title>
        <authorList>
            <person name="Haridas S."/>
            <person name="Albert R."/>
            <person name="Binder M."/>
            <person name="Bloem J."/>
            <person name="Labutti K."/>
            <person name="Salamov A."/>
            <person name="Andreopoulos B."/>
            <person name="Baker S."/>
            <person name="Barry K."/>
            <person name="Bills G."/>
            <person name="Bluhm B."/>
            <person name="Cannon C."/>
            <person name="Castanera R."/>
            <person name="Culley D."/>
            <person name="Daum C."/>
            <person name="Ezra D."/>
            <person name="Gonzalez J."/>
            <person name="Henrissat B."/>
            <person name="Kuo A."/>
            <person name="Liang C."/>
            <person name="Lipzen A."/>
            <person name="Lutzoni F."/>
            <person name="Magnuson J."/>
            <person name="Mondo S."/>
            <person name="Nolan M."/>
            <person name="Ohm R."/>
            <person name="Pangilinan J."/>
            <person name="Park H.-J."/>
            <person name="Ramirez L."/>
            <person name="Alfaro M."/>
            <person name="Sun H."/>
            <person name="Tritt A."/>
            <person name="Yoshinaga Y."/>
            <person name="Zwiers L.-H."/>
            <person name="Turgeon B."/>
            <person name="Goodwin S."/>
            <person name="Spatafora J."/>
            <person name="Crous P."/>
            <person name="Grigoriev I."/>
        </authorList>
    </citation>
    <scope>NUCLEOTIDE SEQUENCE</scope>
    <source>
        <strain evidence="12">CBS 113818</strain>
    </source>
</reference>
<keyword evidence="4 11" id="KW-0119">Carbohydrate metabolism</keyword>
<evidence type="ECO:0000313" key="13">
    <source>
        <dbReference type="Proteomes" id="UP000799424"/>
    </source>
</evidence>
<dbReference type="PIRSF" id="PIRSF001100">
    <property type="entry name" value="Beta_cellobiohydrolase"/>
    <property type="match status" value="1"/>
</dbReference>
<evidence type="ECO:0000256" key="3">
    <source>
        <dbReference type="ARBA" id="ARBA00023001"/>
    </source>
</evidence>
<feature type="signal peptide" evidence="11">
    <location>
        <begin position="1"/>
        <end position="18"/>
    </location>
</feature>
<keyword evidence="5 11" id="KW-0326">Glycosidase</keyword>
<proteinExistence type="inferred from homology"/>
<comment type="similarity">
    <text evidence="11">Belongs to the glycosyl hydrolase family 6.</text>
</comment>
<dbReference type="FunFam" id="3.20.20.40:FF:000001">
    <property type="entry name" value="Glucanase"/>
    <property type="match status" value="1"/>
</dbReference>
<evidence type="ECO:0000256" key="7">
    <source>
        <dbReference type="PIRSR" id="PIRSR001100-1"/>
    </source>
</evidence>
<feature type="binding site" evidence="8">
    <location>
        <position position="319"/>
    </location>
    <ligand>
        <name>substrate</name>
    </ligand>
</feature>
<evidence type="ECO:0000256" key="5">
    <source>
        <dbReference type="ARBA" id="ARBA00023295"/>
    </source>
</evidence>
<dbReference type="Proteomes" id="UP000799424">
    <property type="component" value="Unassembled WGS sequence"/>
</dbReference>
<dbReference type="PANTHER" id="PTHR34876:SF2">
    <property type="entry name" value="GLUCANASE"/>
    <property type="match status" value="1"/>
</dbReference>
<feature type="active site" description="Proton acceptor" evidence="7">
    <location>
        <position position="353"/>
    </location>
</feature>
<dbReference type="InterPro" id="IPR036434">
    <property type="entry name" value="Beta_cellobiohydrolase_sf"/>
</dbReference>
<dbReference type="GO" id="GO:0030245">
    <property type="term" value="P:cellulose catabolic process"/>
    <property type="evidence" value="ECO:0007669"/>
    <property type="project" value="UniProtKB-KW"/>
</dbReference>
<dbReference type="OrthoDB" id="64893at2759"/>
<evidence type="ECO:0000256" key="4">
    <source>
        <dbReference type="ARBA" id="ARBA00023277"/>
    </source>
</evidence>
<dbReference type="EMBL" id="MU006231">
    <property type="protein sequence ID" value="KAF2824092.1"/>
    <property type="molecule type" value="Genomic_DNA"/>
</dbReference>
<feature type="binding site" evidence="8">
    <location>
        <position position="94"/>
    </location>
    <ligand>
        <name>substrate</name>
    </ligand>
</feature>
<evidence type="ECO:0000256" key="10">
    <source>
        <dbReference type="PROSITE-ProRule" id="PRU10057"/>
    </source>
</evidence>
<feature type="binding site" evidence="8">
    <location>
        <position position="347"/>
    </location>
    <ligand>
        <name>substrate</name>
    </ligand>
</feature>
<keyword evidence="6 11" id="KW-0624">Polysaccharide degradation</keyword>
<feature type="active site" evidence="9">
    <location>
        <position position="126"/>
    </location>
</feature>
<dbReference type="PANTHER" id="PTHR34876">
    <property type="match status" value="1"/>
</dbReference>
<evidence type="ECO:0000256" key="2">
    <source>
        <dbReference type="ARBA" id="ARBA00022801"/>
    </source>
</evidence>
<evidence type="ECO:0000256" key="11">
    <source>
        <dbReference type="RuleBase" id="RU361186"/>
    </source>
</evidence>
<organism evidence="12 13">
    <name type="scientific">Ophiobolus disseminans</name>
    <dbReference type="NCBI Taxonomy" id="1469910"/>
    <lineage>
        <taxon>Eukaryota</taxon>
        <taxon>Fungi</taxon>
        <taxon>Dikarya</taxon>
        <taxon>Ascomycota</taxon>
        <taxon>Pezizomycotina</taxon>
        <taxon>Dothideomycetes</taxon>
        <taxon>Pleosporomycetidae</taxon>
        <taxon>Pleosporales</taxon>
        <taxon>Pleosporineae</taxon>
        <taxon>Phaeosphaeriaceae</taxon>
        <taxon>Ophiobolus</taxon>
    </lineage>
</organism>
<keyword evidence="2 11" id="KW-0378">Hydrolase</keyword>
<dbReference type="InterPro" id="IPR001524">
    <property type="entry name" value="Glyco_hydro_6_CS"/>
</dbReference>
<feature type="binding site" evidence="8">
    <location>
        <position position="216"/>
    </location>
    <ligand>
        <name>substrate</name>
    </ligand>
</feature>
<protein>
    <recommendedName>
        <fullName evidence="11">Glucanase</fullName>
        <ecNumber evidence="11">3.2.1.-</ecNumber>
    </recommendedName>
</protein>
<dbReference type="InterPro" id="IPR016288">
    <property type="entry name" value="Beta_cellobiohydrolase"/>
</dbReference>
<keyword evidence="3 11" id="KW-0136">Cellulose degradation</keyword>
<dbReference type="SUPFAM" id="SSF51989">
    <property type="entry name" value="Glycosyl hydrolases family 6, cellulases"/>
    <property type="match status" value="1"/>
</dbReference>
<dbReference type="Gene3D" id="3.20.20.40">
    <property type="entry name" value="1, 4-beta cellobiohydrolase"/>
    <property type="match status" value="1"/>
</dbReference>
<feature type="binding site" evidence="8">
    <location>
        <position position="219"/>
    </location>
    <ligand>
        <name>substrate</name>
    </ligand>
</feature>
<evidence type="ECO:0000256" key="1">
    <source>
        <dbReference type="ARBA" id="ARBA00022729"/>
    </source>
</evidence>
<dbReference type="PROSITE" id="PS00655">
    <property type="entry name" value="GLYCOSYL_HYDROL_F6_1"/>
    <property type="match status" value="1"/>
</dbReference>
<feature type="binding site" evidence="8">
    <location>
        <position position="92"/>
    </location>
    <ligand>
        <name>substrate</name>
    </ligand>
</feature>
<dbReference type="Pfam" id="PF01341">
    <property type="entry name" value="Glyco_hydro_6"/>
    <property type="match status" value="1"/>
</dbReference>
<feature type="chain" id="PRO_5025706042" description="Glucanase" evidence="11">
    <location>
        <begin position="19"/>
        <end position="398"/>
    </location>
</feature>
<dbReference type="PROSITE" id="PS00656">
    <property type="entry name" value="GLYCOSYL_HYDROL_F6_2"/>
    <property type="match status" value="1"/>
</dbReference>
<dbReference type="AlphaFoldDB" id="A0A6A6ZSP0"/>
<evidence type="ECO:0000256" key="8">
    <source>
        <dbReference type="PIRSR" id="PIRSR001100-2"/>
    </source>
</evidence>
<accession>A0A6A6ZSP0</accession>
<dbReference type="GO" id="GO:0004553">
    <property type="term" value="F:hydrolase activity, hydrolyzing O-glycosyl compounds"/>
    <property type="evidence" value="ECO:0007669"/>
    <property type="project" value="InterPro"/>
</dbReference>
<evidence type="ECO:0000256" key="6">
    <source>
        <dbReference type="ARBA" id="ARBA00023326"/>
    </source>
</evidence>
<dbReference type="PRINTS" id="PR00733">
    <property type="entry name" value="GLHYDRLASE6"/>
</dbReference>
<gene>
    <name evidence="12" type="ORF">CC86DRAFT_384581</name>
</gene>